<keyword evidence="4" id="KW-1185">Reference proteome</keyword>
<dbReference type="InterPro" id="IPR033778">
    <property type="entry name" value="CPCFC"/>
</dbReference>
<feature type="domain" description="Cuticle protein CPCFC" evidence="2">
    <location>
        <begin position="26"/>
        <end position="42"/>
    </location>
</feature>
<dbReference type="OrthoDB" id="8186685at2759"/>
<feature type="signal peptide" evidence="1">
    <location>
        <begin position="1"/>
        <end position="19"/>
    </location>
</feature>
<dbReference type="Proteomes" id="UP000792457">
    <property type="component" value="Unassembled WGS sequence"/>
</dbReference>
<evidence type="ECO:0000256" key="1">
    <source>
        <dbReference type="SAM" id="SignalP"/>
    </source>
</evidence>
<evidence type="ECO:0000259" key="2">
    <source>
        <dbReference type="Pfam" id="PF17223"/>
    </source>
</evidence>
<accession>A0A8K0KL20</accession>
<dbReference type="GO" id="GO:0042302">
    <property type="term" value="F:structural constituent of cuticle"/>
    <property type="evidence" value="ECO:0007669"/>
    <property type="project" value="InterPro"/>
</dbReference>
<dbReference type="AlphaFoldDB" id="A0A8K0KL20"/>
<reference evidence="3" key="2">
    <citation type="submission" date="2017-10" db="EMBL/GenBank/DDBJ databases">
        <title>Ladona fulva Genome sequencing and assembly.</title>
        <authorList>
            <person name="Murali S."/>
            <person name="Richards S."/>
            <person name="Bandaranaike D."/>
            <person name="Bellair M."/>
            <person name="Blankenburg K."/>
            <person name="Chao H."/>
            <person name="Dinh H."/>
            <person name="Doddapaneni H."/>
            <person name="Dugan-Rocha S."/>
            <person name="Elkadiri S."/>
            <person name="Gnanaolivu R."/>
            <person name="Hernandez B."/>
            <person name="Skinner E."/>
            <person name="Javaid M."/>
            <person name="Lee S."/>
            <person name="Li M."/>
            <person name="Ming W."/>
            <person name="Munidasa M."/>
            <person name="Muniz J."/>
            <person name="Nguyen L."/>
            <person name="Hughes D."/>
            <person name="Osuji N."/>
            <person name="Pu L.-L."/>
            <person name="Puazo M."/>
            <person name="Qu C."/>
            <person name="Quiroz J."/>
            <person name="Raj R."/>
            <person name="Weissenberger G."/>
            <person name="Xin Y."/>
            <person name="Zou X."/>
            <person name="Han Y."/>
            <person name="Worley K."/>
            <person name="Muzny D."/>
            <person name="Gibbs R."/>
        </authorList>
    </citation>
    <scope>NUCLEOTIDE SEQUENCE</scope>
    <source>
        <strain evidence="3">Sampled in the wild</strain>
    </source>
</reference>
<reference evidence="3" key="1">
    <citation type="submission" date="2013-04" db="EMBL/GenBank/DDBJ databases">
        <authorList>
            <person name="Qu J."/>
            <person name="Murali S.C."/>
            <person name="Bandaranaike D."/>
            <person name="Bellair M."/>
            <person name="Blankenburg K."/>
            <person name="Chao H."/>
            <person name="Dinh H."/>
            <person name="Doddapaneni H."/>
            <person name="Downs B."/>
            <person name="Dugan-Rocha S."/>
            <person name="Elkadiri S."/>
            <person name="Gnanaolivu R.D."/>
            <person name="Hernandez B."/>
            <person name="Javaid M."/>
            <person name="Jayaseelan J.C."/>
            <person name="Lee S."/>
            <person name="Li M."/>
            <person name="Ming W."/>
            <person name="Munidasa M."/>
            <person name="Muniz J."/>
            <person name="Nguyen L."/>
            <person name="Ongeri F."/>
            <person name="Osuji N."/>
            <person name="Pu L.-L."/>
            <person name="Puazo M."/>
            <person name="Qu C."/>
            <person name="Quiroz J."/>
            <person name="Raj R."/>
            <person name="Weissenberger G."/>
            <person name="Xin Y."/>
            <person name="Zou X."/>
            <person name="Han Y."/>
            <person name="Richards S."/>
            <person name="Worley K."/>
            <person name="Muzny D."/>
            <person name="Gibbs R."/>
        </authorList>
    </citation>
    <scope>NUCLEOTIDE SEQUENCE</scope>
    <source>
        <strain evidence="3">Sampled in the wild</strain>
    </source>
</reference>
<organism evidence="3 4">
    <name type="scientific">Ladona fulva</name>
    <name type="common">Scarce chaser dragonfly</name>
    <name type="synonym">Libellula fulva</name>
    <dbReference type="NCBI Taxonomy" id="123851"/>
    <lineage>
        <taxon>Eukaryota</taxon>
        <taxon>Metazoa</taxon>
        <taxon>Ecdysozoa</taxon>
        <taxon>Arthropoda</taxon>
        <taxon>Hexapoda</taxon>
        <taxon>Insecta</taxon>
        <taxon>Pterygota</taxon>
        <taxon>Palaeoptera</taxon>
        <taxon>Odonata</taxon>
        <taxon>Epiprocta</taxon>
        <taxon>Anisoptera</taxon>
        <taxon>Libelluloidea</taxon>
        <taxon>Libellulidae</taxon>
        <taxon>Ladona</taxon>
    </lineage>
</organism>
<gene>
    <name evidence="3" type="ORF">J437_LFUL011002</name>
</gene>
<protein>
    <recommendedName>
        <fullName evidence="2">Cuticle protein CPCFC domain-containing protein</fullName>
    </recommendedName>
</protein>
<dbReference type="EMBL" id="KZ309003">
    <property type="protein sequence ID" value="KAG8236249.1"/>
    <property type="molecule type" value="Genomic_DNA"/>
</dbReference>
<proteinExistence type="predicted"/>
<keyword evidence="1" id="KW-0732">Signal</keyword>
<feature type="domain" description="Cuticle protein CPCFC" evidence="2">
    <location>
        <begin position="145"/>
        <end position="161"/>
    </location>
</feature>
<feature type="chain" id="PRO_5035425733" description="Cuticle protein CPCFC domain-containing protein" evidence="1">
    <location>
        <begin position="20"/>
        <end position="161"/>
    </location>
</feature>
<feature type="domain" description="Cuticle protein CPCFC" evidence="2">
    <location>
        <begin position="76"/>
        <end position="92"/>
    </location>
</feature>
<evidence type="ECO:0000313" key="3">
    <source>
        <dbReference type="EMBL" id="KAG8236249.1"/>
    </source>
</evidence>
<sequence length="161" mass="16345">MVTKMILLALCAVAAMGSAVAPAAKYPAGVNPHACPNYPYCDNVALAAHSAGAVHAPYAAPAYAHYGVHGPVAAAYPAGVDPHTCPNYPYCDNVAVHTARSAHGWAAPAWTAHGAWAAAPHAAWTGVAHGGWAGAHGVAHGAARYPAGVNPHTCPNYPYCH</sequence>
<evidence type="ECO:0000313" key="4">
    <source>
        <dbReference type="Proteomes" id="UP000792457"/>
    </source>
</evidence>
<comment type="caution">
    <text evidence="3">The sequence shown here is derived from an EMBL/GenBank/DDBJ whole genome shotgun (WGS) entry which is preliminary data.</text>
</comment>
<name>A0A8K0KL20_LADFU</name>
<dbReference type="Pfam" id="PF17223">
    <property type="entry name" value="CPCFC"/>
    <property type="match status" value="3"/>
</dbReference>